<dbReference type="STRING" id="869213.GCA_000517085_03893"/>
<protein>
    <recommendedName>
        <fullName evidence="4">Tetratricopeptide repeat protein</fullName>
    </recommendedName>
</protein>
<gene>
    <name evidence="2" type="ORF">JCM21142_104139</name>
</gene>
<dbReference type="OrthoDB" id="1120910at2"/>
<dbReference type="AlphaFoldDB" id="W7Y3G4"/>
<dbReference type="InterPro" id="IPR019734">
    <property type="entry name" value="TPR_rpt"/>
</dbReference>
<dbReference type="Gene3D" id="1.25.40.10">
    <property type="entry name" value="Tetratricopeptide repeat domain"/>
    <property type="match status" value="1"/>
</dbReference>
<dbReference type="InterPro" id="IPR011990">
    <property type="entry name" value="TPR-like_helical_dom_sf"/>
</dbReference>
<accession>W7Y3G4</accession>
<feature type="repeat" description="TPR" evidence="1">
    <location>
        <begin position="238"/>
        <end position="271"/>
    </location>
</feature>
<comment type="caution">
    <text evidence="2">The sequence shown here is derived from an EMBL/GenBank/DDBJ whole genome shotgun (WGS) entry which is preliminary data.</text>
</comment>
<dbReference type="Proteomes" id="UP000019402">
    <property type="component" value="Unassembled WGS sequence"/>
</dbReference>
<sequence>MMKKLLKFTYLILALVLPLTIFSQDYVLYGDFNKDKEKDVLEYYYNNGSPSIKILLKSHKIFSRNIGFSTEEYYMPILYKKPGYIIINESYGSRYDNDYIYKWIEDDWYLFGIFHKIEGDGIVNSYLEKVNLSKTEKLGDSEFVNIQNKNFTEYQFLFEKTYNQYLDAYKKKDFEILKNHDQFLTLNLLNHTELNNNSVQKFNDIAFFIQSIPNCDYHLLQESINILLYIIKEFPNRTVAYINLGDAYWGLEEKDNASHAYQKYIELMKASGKECKIPKRVFERIK</sequence>
<dbReference type="PROSITE" id="PS50005">
    <property type="entry name" value="TPR"/>
    <property type="match status" value="1"/>
</dbReference>
<evidence type="ECO:0000313" key="2">
    <source>
        <dbReference type="EMBL" id="GAF05405.1"/>
    </source>
</evidence>
<dbReference type="SUPFAM" id="SSF48452">
    <property type="entry name" value="TPR-like"/>
    <property type="match status" value="1"/>
</dbReference>
<name>W7Y3G4_9BACT</name>
<evidence type="ECO:0008006" key="4">
    <source>
        <dbReference type="Google" id="ProtNLM"/>
    </source>
</evidence>
<dbReference type="EMBL" id="BAMD01000085">
    <property type="protein sequence ID" value="GAF05405.1"/>
    <property type="molecule type" value="Genomic_DNA"/>
</dbReference>
<keyword evidence="1" id="KW-0802">TPR repeat</keyword>
<dbReference type="eggNOG" id="COG0457">
    <property type="taxonomic scope" value="Bacteria"/>
</dbReference>
<organism evidence="2 3">
    <name type="scientific">Saccharicrinis fermentans DSM 9555 = JCM 21142</name>
    <dbReference type="NCBI Taxonomy" id="869213"/>
    <lineage>
        <taxon>Bacteria</taxon>
        <taxon>Pseudomonadati</taxon>
        <taxon>Bacteroidota</taxon>
        <taxon>Bacteroidia</taxon>
        <taxon>Marinilabiliales</taxon>
        <taxon>Marinilabiliaceae</taxon>
        <taxon>Saccharicrinis</taxon>
    </lineage>
</organism>
<proteinExistence type="predicted"/>
<evidence type="ECO:0000256" key="1">
    <source>
        <dbReference type="PROSITE-ProRule" id="PRU00339"/>
    </source>
</evidence>
<evidence type="ECO:0000313" key="3">
    <source>
        <dbReference type="Proteomes" id="UP000019402"/>
    </source>
</evidence>
<dbReference type="RefSeq" id="WP_027473219.1">
    <property type="nucleotide sequence ID" value="NZ_BAMD01000085.1"/>
</dbReference>
<keyword evidence="3" id="KW-1185">Reference proteome</keyword>
<reference evidence="2 3" key="1">
    <citation type="journal article" date="2014" name="Genome Announc.">
        <title>Draft Genome Sequence of Cytophaga fermentans JCM 21142T, a Facultative Anaerobe Isolated from Marine Mud.</title>
        <authorList>
            <person name="Starns D."/>
            <person name="Oshima K."/>
            <person name="Suda W."/>
            <person name="Iino T."/>
            <person name="Yuki M."/>
            <person name="Inoue J."/>
            <person name="Kitamura K."/>
            <person name="Iida T."/>
            <person name="Darby A."/>
            <person name="Hattori M."/>
            <person name="Ohkuma M."/>
        </authorList>
    </citation>
    <scope>NUCLEOTIDE SEQUENCE [LARGE SCALE GENOMIC DNA]</scope>
    <source>
        <strain evidence="2 3">JCM 21142</strain>
    </source>
</reference>